<sequence length="145" mass="16924">MDGRFAAIEEMMKKMLEDKQKTTTSENTGNHGRGNPNPFRGRENPEVEVLGAEDGMPPLEPFSREEMSQAYDRRGANFMGRREEFSHRAADFEGRRRNYDEEFKYDRRREDRWIPLLLEWPRGNGVVVVPWTLQQSIDQNCGALS</sequence>
<feature type="region of interest" description="Disordered" evidence="1">
    <location>
        <begin position="14"/>
        <end position="43"/>
    </location>
</feature>
<evidence type="ECO:0000313" key="2">
    <source>
        <dbReference type="EMBL" id="KAL0909530.1"/>
    </source>
</evidence>
<dbReference type="Proteomes" id="UP001552299">
    <property type="component" value="Unassembled WGS sequence"/>
</dbReference>
<reference evidence="2 3" key="1">
    <citation type="journal article" date="2024" name="Plant Biotechnol. J.">
        <title>Dendrobium thyrsiflorum genome and its molecular insights into genes involved in important horticultural traits.</title>
        <authorList>
            <person name="Chen B."/>
            <person name="Wang J.Y."/>
            <person name="Zheng P.J."/>
            <person name="Li K.L."/>
            <person name="Liang Y.M."/>
            <person name="Chen X.F."/>
            <person name="Zhang C."/>
            <person name="Zhao X."/>
            <person name="He X."/>
            <person name="Zhang G.Q."/>
            <person name="Liu Z.J."/>
            <person name="Xu Q."/>
        </authorList>
    </citation>
    <scope>NUCLEOTIDE SEQUENCE [LARGE SCALE GENOMIC DNA]</scope>
    <source>
        <strain evidence="2">GZMU011</strain>
    </source>
</reference>
<comment type="caution">
    <text evidence="2">The sequence shown here is derived from an EMBL/GenBank/DDBJ whole genome shotgun (WGS) entry which is preliminary data.</text>
</comment>
<evidence type="ECO:0000256" key="1">
    <source>
        <dbReference type="SAM" id="MobiDB-lite"/>
    </source>
</evidence>
<dbReference type="AlphaFoldDB" id="A0ABD0UAI2"/>
<protein>
    <submittedName>
        <fullName evidence="2">Uncharacterized protein</fullName>
    </submittedName>
</protein>
<gene>
    <name evidence="2" type="ORF">M5K25_020406</name>
</gene>
<evidence type="ECO:0000313" key="3">
    <source>
        <dbReference type="Proteomes" id="UP001552299"/>
    </source>
</evidence>
<proteinExistence type="predicted"/>
<keyword evidence="3" id="KW-1185">Reference proteome</keyword>
<organism evidence="2 3">
    <name type="scientific">Dendrobium thyrsiflorum</name>
    <name type="common">Pinecone-like raceme dendrobium</name>
    <name type="synonym">Orchid</name>
    <dbReference type="NCBI Taxonomy" id="117978"/>
    <lineage>
        <taxon>Eukaryota</taxon>
        <taxon>Viridiplantae</taxon>
        <taxon>Streptophyta</taxon>
        <taxon>Embryophyta</taxon>
        <taxon>Tracheophyta</taxon>
        <taxon>Spermatophyta</taxon>
        <taxon>Magnoliopsida</taxon>
        <taxon>Liliopsida</taxon>
        <taxon>Asparagales</taxon>
        <taxon>Orchidaceae</taxon>
        <taxon>Epidendroideae</taxon>
        <taxon>Malaxideae</taxon>
        <taxon>Dendrobiinae</taxon>
        <taxon>Dendrobium</taxon>
    </lineage>
</organism>
<dbReference type="EMBL" id="JANQDX010000016">
    <property type="protein sequence ID" value="KAL0909530.1"/>
    <property type="molecule type" value="Genomic_DNA"/>
</dbReference>
<accession>A0ABD0UAI2</accession>
<name>A0ABD0UAI2_DENTH</name>